<dbReference type="PROSITE" id="PS50280">
    <property type="entry name" value="SET"/>
    <property type="match status" value="1"/>
</dbReference>
<dbReference type="VEuPathDB" id="FungiDB:SMAC_04985"/>
<dbReference type="EMBL" id="NMPR01000176">
    <property type="protein sequence ID" value="KAA8628557.1"/>
    <property type="molecule type" value="Genomic_DNA"/>
</dbReference>
<dbReference type="InterPro" id="IPR053185">
    <property type="entry name" value="SET_domain_protein"/>
</dbReference>
<feature type="compositionally biased region" description="Polar residues" evidence="1">
    <location>
        <begin position="52"/>
        <end position="63"/>
    </location>
</feature>
<dbReference type="Gene3D" id="2.170.270.10">
    <property type="entry name" value="SET domain"/>
    <property type="match status" value="1"/>
</dbReference>
<name>A0A8S8ZD34_SORMA</name>
<protein>
    <recommendedName>
        <fullName evidence="2">SET domain-containing protein</fullName>
    </recommendedName>
</protein>
<evidence type="ECO:0000313" key="3">
    <source>
        <dbReference type="EMBL" id="KAA8628557.1"/>
    </source>
</evidence>
<accession>A0A8S8ZD34</accession>
<dbReference type="PANTHER" id="PTHR47332:SF4">
    <property type="entry name" value="SET DOMAIN-CONTAINING PROTEIN 5"/>
    <property type="match status" value="1"/>
</dbReference>
<dbReference type="Pfam" id="PF00856">
    <property type="entry name" value="SET"/>
    <property type="match status" value="1"/>
</dbReference>
<feature type="domain" description="SET" evidence="2">
    <location>
        <begin position="269"/>
        <end position="420"/>
    </location>
</feature>
<gene>
    <name evidence="3" type="ORF">SMACR_04985</name>
</gene>
<dbReference type="InterPro" id="IPR046341">
    <property type="entry name" value="SET_dom_sf"/>
</dbReference>
<sequence length="460" mass="50391">MPSTATANASKEAPKDAVLATTLNQIMPLTDKDSGSPPSEPVLTLICSSTDSISQDSDLTANISPEVPTMDAANVPLPDEECDEDLLEIPPLDDHEGNILESDAVEIANSEPTEADNTIRDQDDAQPENDNHHDASLASTCSTPSSPQTPRKHDGSQTDDDDLHGSSMTSMSSIDSSPKTPEKEESFSHPFVVEDSGPDFSLDDLDLSSPNWMANINQFLEQLGDLEPEKDTSEKEKLTPDVGVVDGAEEYDGPIIALPDTPDYHPFSNNFQVRLSKYGGFGTLATRDLMIGEVILIEKPLLRTSRDDFYNNFLKLSDEDQTTFLKLYTPPGEYSSLNGSDYSHIRAIVAANSFAINPYGNNIICVYNVASRLNHACQPVANVRFDFGYQFDMNAENADVIKMIISRKVKAGSELFISYGGSPMSLYERYGFRCCCGGCEGVSDVDLAIKKKREMMGWKY</sequence>
<dbReference type="SUPFAM" id="SSF82199">
    <property type="entry name" value="SET domain"/>
    <property type="match status" value="1"/>
</dbReference>
<dbReference type="InterPro" id="IPR001214">
    <property type="entry name" value="SET_dom"/>
</dbReference>
<evidence type="ECO:0000259" key="2">
    <source>
        <dbReference type="PROSITE" id="PS50280"/>
    </source>
</evidence>
<dbReference type="CDD" id="cd20071">
    <property type="entry name" value="SET_SMYD"/>
    <property type="match status" value="1"/>
</dbReference>
<feature type="compositionally biased region" description="Acidic residues" evidence="1">
    <location>
        <begin position="78"/>
        <end position="87"/>
    </location>
</feature>
<comment type="caution">
    <text evidence="3">The sequence shown here is derived from an EMBL/GenBank/DDBJ whole genome shotgun (WGS) entry which is preliminary data.</text>
</comment>
<dbReference type="OMA" id="YGFRCCC"/>
<evidence type="ECO:0000256" key="1">
    <source>
        <dbReference type="SAM" id="MobiDB-lite"/>
    </source>
</evidence>
<feature type="region of interest" description="Disordered" evidence="1">
    <location>
        <begin position="52"/>
        <end position="198"/>
    </location>
</feature>
<feature type="compositionally biased region" description="Basic and acidic residues" evidence="1">
    <location>
        <begin position="117"/>
        <end position="135"/>
    </location>
</feature>
<dbReference type="Proteomes" id="UP000433876">
    <property type="component" value="Unassembled WGS sequence"/>
</dbReference>
<organism evidence="3 4">
    <name type="scientific">Sordaria macrospora</name>
    <dbReference type="NCBI Taxonomy" id="5147"/>
    <lineage>
        <taxon>Eukaryota</taxon>
        <taxon>Fungi</taxon>
        <taxon>Dikarya</taxon>
        <taxon>Ascomycota</taxon>
        <taxon>Pezizomycotina</taxon>
        <taxon>Sordariomycetes</taxon>
        <taxon>Sordariomycetidae</taxon>
        <taxon>Sordariales</taxon>
        <taxon>Sordariaceae</taxon>
        <taxon>Sordaria</taxon>
    </lineage>
</organism>
<proteinExistence type="predicted"/>
<dbReference type="PANTHER" id="PTHR47332">
    <property type="entry name" value="SET DOMAIN-CONTAINING PROTEIN 5"/>
    <property type="match status" value="1"/>
</dbReference>
<feature type="compositionally biased region" description="Low complexity" evidence="1">
    <location>
        <begin position="166"/>
        <end position="177"/>
    </location>
</feature>
<feature type="compositionally biased region" description="Low complexity" evidence="1">
    <location>
        <begin position="139"/>
        <end position="149"/>
    </location>
</feature>
<evidence type="ECO:0000313" key="4">
    <source>
        <dbReference type="Proteomes" id="UP000433876"/>
    </source>
</evidence>
<reference evidence="3 4" key="1">
    <citation type="submission" date="2017-07" db="EMBL/GenBank/DDBJ databases">
        <title>Genome sequence of the Sordaria macrospora wild type strain R19027.</title>
        <authorList>
            <person name="Nowrousian M."/>
            <person name="Teichert I."/>
            <person name="Kueck U."/>
        </authorList>
    </citation>
    <scope>NUCLEOTIDE SEQUENCE [LARGE SCALE GENOMIC DNA]</scope>
    <source>
        <strain evidence="3 4">R19027</strain>
        <tissue evidence="3">Mycelium</tissue>
    </source>
</reference>
<dbReference type="AlphaFoldDB" id="A0A8S8ZD34"/>